<evidence type="ECO:0000313" key="1">
    <source>
        <dbReference type="EMBL" id="KIA76921.1"/>
    </source>
</evidence>
<organism evidence="1 2">
    <name type="scientific">Parachlamydia acanthamoebae</name>
    <dbReference type="NCBI Taxonomy" id="83552"/>
    <lineage>
        <taxon>Bacteria</taxon>
        <taxon>Pseudomonadati</taxon>
        <taxon>Chlamydiota</taxon>
        <taxon>Chlamydiia</taxon>
        <taxon>Parachlamydiales</taxon>
        <taxon>Parachlamydiaceae</taxon>
        <taxon>Parachlamydia</taxon>
    </lineage>
</organism>
<comment type="caution">
    <text evidence="1">The sequence shown here is derived from an EMBL/GenBank/DDBJ whole genome shotgun (WGS) entry which is preliminary data.</text>
</comment>
<reference evidence="1 2" key="1">
    <citation type="journal article" date="2014" name="Mol. Biol. Evol.">
        <title>Massive expansion of Ubiquitination-related gene families within the Chlamydiae.</title>
        <authorList>
            <person name="Domman D."/>
            <person name="Collingro A."/>
            <person name="Lagkouvardos I."/>
            <person name="Gehre L."/>
            <person name="Weinmaier T."/>
            <person name="Rattei T."/>
            <person name="Subtil A."/>
            <person name="Horn M."/>
        </authorList>
    </citation>
    <scope>NUCLEOTIDE SEQUENCE [LARGE SCALE GENOMIC DNA]</scope>
    <source>
        <strain evidence="1 2">OEW1</strain>
    </source>
</reference>
<dbReference type="AlphaFoldDB" id="A0A0C1BZQ3"/>
<protein>
    <submittedName>
        <fullName evidence="1">Uncharacterized protein</fullName>
    </submittedName>
</protein>
<evidence type="ECO:0000313" key="2">
    <source>
        <dbReference type="Proteomes" id="UP000031307"/>
    </source>
</evidence>
<name>A0A0C1BZQ3_9BACT</name>
<proteinExistence type="predicted"/>
<gene>
    <name evidence="1" type="ORF">DB43_HD00470</name>
</gene>
<dbReference type="Proteomes" id="UP000031307">
    <property type="component" value="Unassembled WGS sequence"/>
</dbReference>
<sequence length="222" mass="25976">MYQTCEKIVCNKANFYFSFSNLTDHPIHLYFSNLKVTDQLGRPIKVMHKKELIDNKKSEKNWKIFASAIYAGIQTANAENAGRIDYVSKTKKHSKTHFDVCDSRKRIHGTVKESNKSVTKGTIHCEALRQQALRRVDEDSEKRDSLIQDNYKAWEYGLNHFYFDSTTVFPDTIYASNFQIEVPKQIEKELEYLIFTFETEGENHSFCFYCGDAVKKCYHFES</sequence>
<dbReference type="EMBL" id="JSAM01000099">
    <property type="protein sequence ID" value="KIA76921.1"/>
    <property type="molecule type" value="Genomic_DNA"/>
</dbReference>
<accession>A0A0C1BZQ3</accession>
<dbReference type="PATRIC" id="fig|83552.4.peg.1984"/>